<dbReference type="EMBL" id="JACZEP010000003">
    <property type="protein sequence ID" value="MBE1205213.1"/>
    <property type="molecule type" value="Genomic_DNA"/>
</dbReference>
<dbReference type="PANTHER" id="PTHR39336">
    <property type="entry name" value="PYRIDOXAMINE PHOSPHATE OXIDASE FAMILY PROTEIN (AFU_ORTHOLOGUE AFUA_6G11440)"/>
    <property type="match status" value="1"/>
</dbReference>
<evidence type="ECO:0000313" key="2">
    <source>
        <dbReference type="EMBL" id="MBE1205213.1"/>
    </source>
</evidence>
<dbReference type="SUPFAM" id="SSF50475">
    <property type="entry name" value="FMN-binding split barrel"/>
    <property type="match status" value="1"/>
</dbReference>
<dbReference type="InterPro" id="IPR012349">
    <property type="entry name" value="Split_barrel_FMN-bd"/>
</dbReference>
<dbReference type="PANTHER" id="PTHR39336:SF1">
    <property type="entry name" value="PYRIDOXAMINE PHOSPHATE OXIDASE FAMILY PROTEIN (AFU_ORTHOLOGUE AFUA_6G11440)"/>
    <property type="match status" value="1"/>
</dbReference>
<evidence type="ECO:0000313" key="3">
    <source>
        <dbReference type="Proteomes" id="UP000598227"/>
    </source>
</evidence>
<dbReference type="InterPro" id="IPR011576">
    <property type="entry name" value="Pyridox_Oxase_N"/>
</dbReference>
<protein>
    <submittedName>
        <fullName evidence="2">Pyridoxamine 5'-phosphate oxidase family protein</fullName>
    </submittedName>
</protein>
<organism evidence="2 3">
    <name type="scientific">Aminobacter carboxidus</name>
    <dbReference type="NCBI Taxonomy" id="376165"/>
    <lineage>
        <taxon>Bacteria</taxon>
        <taxon>Pseudomonadati</taxon>
        <taxon>Pseudomonadota</taxon>
        <taxon>Alphaproteobacteria</taxon>
        <taxon>Hyphomicrobiales</taxon>
        <taxon>Phyllobacteriaceae</taxon>
        <taxon>Aminobacter</taxon>
    </lineage>
</organism>
<evidence type="ECO:0000259" key="1">
    <source>
        <dbReference type="Pfam" id="PF01243"/>
    </source>
</evidence>
<sequence length="183" mass="20456">MGLNWKEIPPDIRSFIEAQKLFFVATAPMDGRVNLSPKGLDTLRVLDARTVTYLDLTGSGNETAAHVTENGRMTMLFCAFTGEAMTLRLYGKADLIRPDHPEWDAMLALFPRLPGTRQIFRLHVESVATSCGWSIPVIGEMQERNELIEWAETKGEDNLEAYRLSNNVVSIDGLSTGYVSDDF</sequence>
<reference evidence="2 3" key="1">
    <citation type="submission" date="2020-09" db="EMBL/GenBank/DDBJ databases">
        <title>Draft Genome Sequence of Aminobacter carboxidus type strain DSM 1086, a soil Gram-negative carboxydobacterium.</title>
        <authorList>
            <person name="Turrini P."/>
            <person name="Tescari M."/>
            <person name="Artuso I."/>
            <person name="Lugli G.A."/>
            <person name="Frangipani E."/>
            <person name="Ventura M."/>
            <person name="Visca P."/>
        </authorList>
    </citation>
    <scope>NUCLEOTIDE SEQUENCE [LARGE SCALE GENOMIC DNA]</scope>
    <source>
        <strain evidence="2 3">DSM 1086</strain>
    </source>
</reference>
<dbReference type="RefSeq" id="WP_192566748.1">
    <property type="nucleotide sequence ID" value="NZ_JACZEP010000003.1"/>
</dbReference>
<comment type="caution">
    <text evidence="2">The sequence shown here is derived from an EMBL/GenBank/DDBJ whole genome shotgun (WGS) entry which is preliminary data.</text>
</comment>
<keyword evidence="3" id="KW-1185">Reference proteome</keyword>
<accession>A0ABR9GNG4</accession>
<gene>
    <name evidence="2" type="ORF">IHE39_13020</name>
</gene>
<dbReference type="Pfam" id="PF01243">
    <property type="entry name" value="PNPOx_N"/>
    <property type="match status" value="1"/>
</dbReference>
<feature type="domain" description="Pyridoxamine 5'-phosphate oxidase N-terminal" evidence="1">
    <location>
        <begin position="9"/>
        <end position="131"/>
    </location>
</feature>
<dbReference type="Proteomes" id="UP000598227">
    <property type="component" value="Unassembled WGS sequence"/>
</dbReference>
<name>A0ABR9GNG4_9HYPH</name>
<proteinExistence type="predicted"/>
<dbReference type="Gene3D" id="2.30.110.10">
    <property type="entry name" value="Electron Transport, Fmn-binding Protein, Chain A"/>
    <property type="match status" value="1"/>
</dbReference>